<sequence length="165" mass="19183">MALLFCSWVDDTPVTYTAWEKNEPNFANNDENSPTDIPKGGCAPEWTAFQGKCYKVVTGDNKKDWQEARTYCKNQGGNLYSVLAFLTTQMHKYTEDLWIGMNDVNWEMWMWIDNTVMDYTNWKPGMPTKEQCVEINSETGQWSTTSCSRYRSYICKTPKSKTHHV</sequence>
<dbReference type="InterPro" id="IPR001304">
    <property type="entry name" value="C-type_lectin-like"/>
</dbReference>
<reference evidence="2" key="2">
    <citation type="submission" date="2025-09" db="UniProtKB">
        <authorList>
            <consortium name="Ensembl"/>
        </authorList>
    </citation>
    <scope>IDENTIFICATION</scope>
</reference>
<protein>
    <recommendedName>
        <fullName evidence="1">C-type lectin domain-containing protein</fullName>
    </recommendedName>
</protein>
<evidence type="ECO:0000313" key="2">
    <source>
        <dbReference type="Ensembl" id="ENSPMGP00000003317.1"/>
    </source>
</evidence>
<accession>A0A3B3ZFI9</accession>
<feature type="domain" description="C-type lectin" evidence="1">
    <location>
        <begin position="49"/>
        <end position="156"/>
    </location>
</feature>
<dbReference type="Gene3D" id="3.10.100.10">
    <property type="entry name" value="Mannose-Binding Protein A, subunit A"/>
    <property type="match status" value="1"/>
</dbReference>
<reference evidence="2" key="1">
    <citation type="submission" date="2025-08" db="UniProtKB">
        <authorList>
            <consortium name="Ensembl"/>
        </authorList>
    </citation>
    <scope>IDENTIFICATION</scope>
</reference>
<keyword evidence="3" id="KW-1185">Reference proteome</keyword>
<dbReference type="InterPro" id="IPR016187">
    <property type="entry name" value="CTDL_fold"/>
</dbReference>
<dbReference type="SUPFAM" id="SSF56436">
    <property type="entry name" value="C-type lectin-like"/>
    <property type="match status" value="2"/>
</dbReference>
<organism evidence="2 3">
    <name type="scientific">Periophthalmus magnuspinnatus</name>
    <dbReference type="NCBI Taxonomy" id="409849"/>
    <lineage>
        <taxon>Eukaryota</taxon>
        <taxon>Metazoa</taxon>
        <taxon>Chordata</taxon>
        <taxon>Craniata</taxon>
        <taxon>Vertebrata</taxon>
        <taxon>Euteleostomi</taxon>
        <taxon>Actinopterygii</taxon>
        <taxon>Neopterygii</taxon>
        <taxon>Teleostei</taxon>
        <taxon>Neoteleostei</taxon>
        <taxon>Acanthomorphata</taxon>
        <taxon>Gobiaria</taxon>
        <taxon>Gobiiformes</taxon>
        <taxon>Gobioidei</taxon>
        <taxon>Gobiidae</taxon>
        <taxon>Oxudercinae</taxon>
        <taxon>Periophthalmus</taxon>
    </lineage>
</organism>
<dbReference type="Proteomes" id="UP000261520">
    <property type="component" value="Unplaced"/>
</dbReference>
<evidence type="ECO:0000313" key="3">
    <source>
        <dbReference type="Proteomes" id="UP000261520"/>
    </source>
</evidence>
<dbReference type="CDD" id="cd00037">
    <property type="entry name" value="CLECT"/>
    <property type="match status" value="1"/>
</dbReference>
<dbReference type="STRING" id="409849.ENSPMGP00000003317"/>
<dbReference type="SMART" id="SM00034">
    <property type="entry name" value="CLECT"/>
    <property type="match status" value="1"/>
</dbReference>
<proteinExistence type="predicted"/>
<dbReference type="Ensembl" id="ENSPMGT00000003518.1">
    <property type="protein sequence ID" value="ENSPMGP00000003317.1"/>
    <property type="gene ID" value="ENSPMGG00000002873.1"/>
</dbReference>
<evidence type="ECO:0000259" key="1">
    <source>
        <dbReference type="PROSITE" id="PS50041"/>
    </source>
</evidence>
<dbReference type="Pfam" id="PF00059">
    <property type="entry name" value="Lectin_C"/>
    <property type="match status" value="1"/>
</dbReference>
<dbReference type="AlphaFoldDB" id="A0A3B3ZFI9"/>
<dbReference type="InterPro" id="IPR016186">
    <property type="entry name" value="C-type_lectin-like/link_sf"/>
</dbReference>
<name>A0A3B3ZFI9_9GOBI</name>
<dbReference type="PANTHER" id="PTHR22803">
    <property type="entry name" value="MANNOSE, PHOSPHOLIPASE, LECTIN RECEPTOR RELATED"/>
    <property type="match status" value="1"/>
</dbReference>
<dbReference type="InterPro" id="IPR050111">
    <property type="entry name" value="C-type_lectin/snaclec_domain"/>
</dbReference>
<dbReference type="PROSITE" id="PS50041">
    <property type="entry name" value="C_TYPE_LECTIN_2"/>
    <property type="match status" value="1"/>
</dbReference>